<dbReference type="PANTHER" id="PTHR34988">
    <property type="entry name" value="PROTEIN, PUTATIVE-RELATED"/>
    <property type="match status" value="1"/>
</dbReference>
<dbReference type="InterPro" id="IPR005175">
    <property type="entry name" value="PPC_dom"/>
</dbReference>
<feature type="signal peptide" evidence="1">
    <location>
        <begin position="1"/>
        <end position="25"/>
    </location>
</feature>
<protein>
    <submittedName>
        <fullName evidence="3">DUF296 domain-containing protein</fullName>
    </submittedName>
</protein>
<dbReference type="CDD" id="cd11378">
    <property type="entry name" value="DUF296"/>
    <property type="match status" value="1"/>
</dbReference>
<dbReference type="PROSITE" id="PS51742">
    <property type="entry name" value="PPC"/>
    <property type="match status" value="1"/>
</dbReference>
<accession>A0A7K1Y8I5</accession>
<dbReference type="Proteomes" id="UP000466586">
    <property type="component" value="Unassembled WGS sequence"/>
</dbReference>
<name>A0A7K1Y8I5_9SPHI</name>
<feature type="chain" id="PRO_5029765011" evidence="1">
    <location>
        <begin position="26"/>
        <end position="190"/>
    </location>
</feature>
<evidence type="ECO:0000256" key="1">
    <source>
        <dbReference type="SAM" id="SignalP"/>
    </source>
</evidence>
<sequence length="190" mass="20804">MAATSCKKLIVILLAFTTVSINSIAQEYVSPTKAPEKGKAPGLKSKIISENKQSVTYMLVFAKGDEVISGLTDFAEKNQIKSASFTAIGSAQSSKFGWYDKEKKMFKVIPVDKQSEITSLIGDIASYQNKPVVHTHITLGMDDGSIKGGHLLEAHVWPTLEVTMTVHKQELYKKLDQEVGVTTIDLDAKQ</sequence>
<dbReference type="SUPFAM" id="SSF117856">
    <property type="entry name" value="AF0104/ALDC/Ptd012-like"/>
    <property type="match status" value="1"/>
</dbReference>
<dbReference type="Pfam" id="PF03479">
    <property type="entry name" value="PCC"/>
    <property type="match status" value="1"/>
</dbReference>
<keyword evidence="1" id="KW-0732">Signal</keyword>
<proteinExistence type="predicted"/>
<feature type="domain" description="PPC" evidence="2">
    <location>
        <begin position="51"/>
        <end position="187"/>
    </location>
</feature>
<keyword evidence="4" id="KW-1185">Reference proteome</keyword>
<evidence type="ECO:0000259" key="2">
    <source>
        <dbReference type="PROSITE" id="PS51742"/>
    </source>
</evidence>
<gene>
    <name evidence="3" type="ORF">GS399_07860</name>
</gene>
<reference evidence="3 4" key="1">
    <citation type="submission" date="2019-11" db="EMBL/GenBank/DDBJ databases">
        <title>Pedobacter sp. HMF7647 Genome sequencing and assembly.</title>
        <authorList>
            <person name="Kang H."/>
            <person name="Kim H."/>
            <person name="Joh K."/>
        </authorList>
    </citation>
    <scope>NUCLEOTIDE SEQUENCE [LARGE SCALE GENOMIC DNA]</scope>
    <source>
        <strain evidence="3 4">HMF7647</strain>
    </source>
</reference>
<comment type="caution">
    <text evidence="3">The sequence shown here is derived from an EMBL/GenBank/DDBJ whole genome shotgun (WGS) entry which is preliminary data.</text>
</comment>
<dbReference type="AlphaFoldDB" id="A0A7K1Y8I5"/>
<dbReference type="Gene3D" id="3.30.1330.80">
    <property type="entry name" value="Hypothetical protein, similar to alpha- acetolactate decarboxylase, domain 2"/>
    <property type="match status" value="1"/>
</dbReference>
<dbReference type="EMBL" id="WVHT01000003">
    <property type="protein sequence ID" value="MXV50887.1"/>
    <property type="molecule type" value="Genomic_DNA"/>
</dbReference>
<evidence type="ECO:0000313" key="4">
    <source>
        <dbReference type="Proteomes" id="UP000466586"/>
    </source>
</evidence>
<dbReference type="PANTHER" id="PTHR34988:SF1">
    <property type="entry name" value="DNA-BINDING PROTEIN"/>
    <property type="match status" value="1"/>
</dbReference>
<dbReference type="RefSeq" id="WP_160844071.1">
    <property type="nucleotide sequence ID" value="NZ_WVHT01000003.1"/>
</dbReference>
<evidence type="ECO:0000313" key="3">
    <source>
        <dbReference type="EMBL" id="MXV50887.1"/>
    </source>
</evidence>
<organism evidence="3 4">
    <name type="scientific">Hufsiella arboris</name>
    <dbReference type="NCBI Taxonomy" id="2695275"/>
    <lineage>
        <taxon>Bacteria</taxon>
        <taxon>Pseudomonadati</taxon>
        <taxon>Bacteroidota</taxon>
        <taxon>Sphingobacteriia</taxon>
        <taxon>Sphingobacteriales</taxon>
        <taxon>Sphingobacteriaceae</taxon>
        <taxon>Hufsiella</taxon>
    </lineage>
</organism>